<dbReference type="EMBL" id="AP010904">
    <property type="protein sequence ID" value="BAH74509.1"/>
    <property type="molecule type" value="Genomic_DNA"/>
</dbReference>
<accession>C4XKX0</accession>
<dbReference type="Pfam" id="PF03433">
    <property type="entry name" value="EspA"/>
    <property type="match status" value="1"/>
</dbReference>
<evidence type="ECO:0000313" key="3">
    <source>
        <dbReference type="Proteomes" id="UP000009071"/>
    </source>
</evidence>
<dbReference type="InterPro" id="IPR005095">
    <property type="entry name" value="EspA"/>
</dbReference>
<evidence type="ECO:0000313" key="2">
    <source>
        <dbReference type="EMBL" id="BAH74509.1"/>
    </source>
</evidence>
<name>C4XKX0_SOLM1</name>
<dbReference type="KEGG" id="dma:DMR_10180"/>
<organism evidence="2 3">
    <name type="scientific">Solidesulfovibrio magneticus (strain ATCC 700980 / DSM 13731 / RS-1)</name>
    <name type="common">Desulfovibrio magneticus</name>
    <dbReference type="NCBI Taxonomy" id="573370"/>
    <lineage>
        <taxon>Bacteria</taxon>
        <taxon>Pseudomonadati</taxon>
        <taxon>Thermodesulfobacteriota</taxon>
        <taxon>Desulfovibrionia</taxon>
        <taxon>Desulfovibrionales</taxon>
        <taxon>Desulfovibrionaceae</taxon>
        <taxon>Solidesulfovibrio</taxon>
    </lineage>
</organism>
<proteinExistence type="predicted"/>
<dbReference type="eggNOG" id="ENOG5032G33">
    <property type="taxonomic scope" value="Bacteria"/>
</dbReference>
<reference evidence="2 3" key="1">
    <citation type="journal article" date="2009" name="Genome Res.">
        <title>Whole genome sequence of Desulfovibrio magneticus strain RS-1 revealed common gene clusters in magnetotactic bacteria.</title>
        <authorList>
            <person name="Nakazawa H."/>
            <person name="Arakaki A."/>
            <person name="Narita-Yamada S."/>
            <person name="Yashiro I."/>
            <person name="Jinno K."/>
            <person name="Aoki N."/>
            <person name="Tsuruyama A."/>
            <person name="Okamura Y."/>
            <person name="Tanikawa S."/>
            <person name="Fujita N."/>
            <person name="Takeyama H."/>
            <person name="Matsunaga T."/>
        </authorList>
    </citation>
    <scope>NUCLEOTIDE SEQUENCE [LARGE SCALE GENOMIC DNA]</scope>
    <source>
        <strain evidence="3">ATCC 700980 / DSM 13731 / RS-1</strain>
    </source>
</reference>
<dbReference type="HOGENOM" id="CLU_755917_0_0_7"/>
<evidence type="ECO:0000256" key="1">
    <source>
        <dbReference type="SAM" id="MobiDB-lite"/>
    </source>
</evidence>
<feature type="region of interest" description="Disordered" evidence="1">
    <location>
        <begin position="12"/>
        <end position="44"/>
    </location>
</feature>
<protein>
    <submittedName>
        <fullName evidence="2">Uncharacterized protein</fullName>
    </submittedName>
</protein>
<sequence length="367" mass="40302">MATFKNFNLVNDSDSMNSVGATGGTGAPGGIPSTDPLSPPLPPATTAGYIGEDDDPMRHMLMHFQGSTGAMGGTPAPDIQIKDGKSITQEKLARVVENTNAQIAKLNRKETLQQLRSQHLAADGVFSAARAKMINIAYMIGCLLDHYKKLVKEDGENWAEAIRQDLPDMSRRTIDKYLNIANTPGILKHAYLGIDAAEQIIQIISPIKHLLSKTDPIGELFERNGVALNYDEIDKGTLKDVVKGVIWREKLLKKDIEVDVRVTTDFSKIAGAVTPVDIAVMVDRKEHGDSPENYMKEVIANNGVRSSETSEEQSPNKPIKYINAETVKLKSSIDRLLEGNSDLKKLDKTHLEALRAAVDMLLDRFSK</sequence>
<dbReference type="OrthoDB" id="5461766at2"/>
<dbReference type="RefSeq" id="WP_012750580.1">
    <property type="nucleotide sequence ID" value="NC_012796.1"/>
</dbReference>
<dbReference type="AlphaFoldDB" id="C4XKX0"/>
<keyword evidence="3" id="KW-1185">Reference proteome</keyword>
<dbReference type="STRING" id="573370.DMR_10180"/>
<dbReference type="Proteomes" id="UP000009071">
    <property type="component" value="Chromosome"/>
</dbReference>
<gene>
    <name evidence="2" type="ordered locus">DMR_10180</name>
</gene>